<evidence type="ECO:0000313" key="1">
    <source>
        <dbReference type="EMBL" id="EJX06387.1"/>
    </source>
</evidence>
<comment type="caution">
    <text evidence="1">The sequence shown here is derived from an EMBL/GenBank/DDBJ whole genome shotgun (WGS) entry which is preliminary data.</text>
</comment>
<proteinExistence type="predicted"/>
<dbReference type="EMBL" id="AMCI01001180">
    <property type="protein sequence ID" value="EJX06387.1"/>
    <property type="molecule type" value="Genomic_DNA"/>
</dbReference>
<sequence length="37" mass="4424">MRTRMSGWVSPLFLSFRDDRMESLSLRVAFRNEGDLF</sequence>
<reference evidence="1" key="1">
    <citation type="journal article" date="2012" name="PLoS ONE">
        <title>Gene sets for utilization of primary and secondary nutrition supplies in the distal gut of endangered iberian lynx.</title>
        <authorList>
            <person name="Alcaide M."/>
            <person name="Messina E."/>
            <person name="Richter M."/>
            <person name="Bargiela R."/>
            <person name="Peplies J."/>
            <person name="Huws S.A."/>
            <person name="Newbold C.J."/>
            <person name="Golyshin P.N."/>
            <person name="Simon M.A."/>
            <person name="Lopez G."/>
            <person name="Yakimov M.M."/>
            <person name="Ferrer M."/>
        </authorList>
    </citation>
    <scope>NUCLEOTIDE SEQUENCE</scope>
</reference>
<protein>
    <submittedName>
        <fullName evidence="1">Uncharacterized protein</fullName>
    </submittedName>
</protein>
<gene>
    <name evidence="1" type="ORF">EVA_05506</name>
</gene>
<name>J9GG85_9ZZZZ</name>
<accession>J9GG85</accession>
<dbReference type="AlphaFoldDB" id="J9GG85"/>
<organism evidence="1">
    <name type="scientific">gut metagenome</name>
    <dbReference type="NCBI Taxonomy" id="749906"/>
    <lineage>
        <taxon>unclassified sequences</taxon>
        <taxon>metagenomes</taxon>
        <taxon>organismal metagenomes</taxon>
    </lineage>
</organism>